<feature type="binding site" evidence="12">
    <location>
        <position position="8"/>
    </location>
    <ligand>
        <name>Mg(2+)</name>
        <dbReference type="ChEBI" id="CHEBI:18420"/>
    </ligand>
</feature>
<evidence type="ECO:0000256" key="3">
    <source>
        <dbReference type="ARBA" id="ARBA00022723"/>
    </source>
</evidence>
<comment type="similarity">
    <text evidence="1">Belongs to the HAD-like hydrolase superfamily. CbbY/CbbZ/Gph/YieH family.</text>
</comment>
<keyword evidence="5" id="KW-0413">Isomerase</keyword>
<dbReference type="RefSeq" id="WP_038279726.1">
    <property type="nucleotide sequence ID" value="NZ_JPME01000010.1"/>
</dbReference>
<keyword evidence="2" id="KW-0597">Phosphoprotein</keyword>
<proteinExistence type="inferred from homology"/>
<dbReference type="InterPro" id="IPR036412">
    <property type="entry name" value="HAD-like_sf"/>
</dbReference>
<dbReference type="SUPFAM" id="SSF56784">
    <property type="entry name" value="HAD-like"/>
    <property type="match status" value="1"/>
</dbReference>
<feature type="active site" description="Nucleophile" evidence="10">
    <location>
        <position position="8"/>
    </location>
</feature>
<feature type="binding site" evidence="11">
    <location>
        <begin position="8"/>
        <end position="10"/>
    </location>
    <ligand>
        <name>substrate</name>
    </ligand>
</feature>
<evidence type="ECO:0000256" key="9">
    <source>
        <dbReference type="ARBA" id="ARBA00044991"/>
    </source>
</evidence>
<dbReference type="GO" id="GO:0005975">
    <property type="term" value="P:carbohydrate metabolic process"/>
    <property type="evidence" value="ECO:0007669"/>
    <property type="project" value="InterPro"/>
</dbReference>
<feature type="binding site" evidence="11">
    <location>
        <position position="52"/>
    </location>
    <ligand>
        <name>substrate</name>
    </ligand>
</feature>
<dbReference type="PANTHER" id="PTHR46193:SF18">
    <property type="entry name" value="HEXITOL PHOSPHATASE B"/>
    <property type="match status" value="1"/>
</dbReference>
<dbReference type="InterPro" id="IPR023198">
    <property type="entry name" value="PGP-like_dom2"/>
</dbReference>
<dbReference type="STRING" id="29354.IO98_07445"/>
<evidence type="ECO:0000313" key="15">
    <source>
        <dbReference type="Proteomes" id="UP000028525"/>
    </source>
</evidence>
<evidence type="ECO:0000256" key="2">
    <source>
        <dbReference type="ARBA" id="ARBA00022553"/>
    </source>
</evidence>
<sequence length="216" mass="23770">MIHGVIFDLDGVLVSTDELHFKAWKMLAEELGIDRFTKEDNKKQKGVSRMESLEVVLSKGNKKYTQEEKEEFAERKNNYYKELLGELDEQAILPGAVECLKMLKSKGILIGVGSVSRNAPLILEKTGILPYIDKVSCGLDITRSKPDPEVFEVAANKLGLNFEDCLVVEDSLVGIVAGKEIHMKTLGVGPEHAQLRADYAAPGLAADIDWKGILGA</sequence>
<feature type="binding site" evidence="11">
    <location>
        <position position="76"/>
    </location>
    <ligand>
        <name>substrate</name>
    </ligand>
</feature>
<dbReference type="InterPro" id="IPR051600">
    <property type="entry name" value="Beta-PGM-like"/>
</dbReference>
<dbReference type="InterPro" id="IPR006439">
    <property type="entry name" value="HAD-SF_hydro_IA"/>
</dbReference>
<feature type="site" description="Important for catalytic activity and assists the phosphoryl transfer reaction to Asp8 by balancing charge and orienting the reacting groups" evidence="13">
    <location>
        <position position="145"/>
    </location>
</feature>
<feature type="binding site" evidence="12">
    <location>
        <position position="170"/>
    </location>
    <ligand>
        <name>Mg(2+)</name>
        <dbReference type="ChEBI" id="CHEBI:18420"/>
    </ligand>
</feature>
<evidence type="ECO:0000256" key="11">
    <source>
        <dbReference type="PIRSR" id="PIRSR610972-2"/>
    </source>
</evidence>
<dbReference type="Proteomes" id="UP000028525">
    <property type="component" value="Unassembled WGS sequence"/>
</dbReference>
<comment type="cofactor">
    <cofactor evidence="12">
        <name>Mg(2+)</name>
        <dbReference type="ChEBI" id="CHEBI:18420"/>
    </cofactor>
    <text evidence="12">Binds 2 magnesium ions per subunit.</text>
</comment>
<organism evidence="14 15">
    <name type="scientific">Lacrimispora celerecrescens</name>
    <dbReference type="NCBI Taxonomy" id="29354"/>
    <lineage>
        <taxon>Bacteria</taxon>
        <taxon>Bacillati</taxon>
        <taxon>Bacillota</taxon>
        <taxon>Clostridia</taxon>
        <taxon>Lachnospirales</taxon>
        <taxon>Lachnospiraceae</taxon>
        <taxon>Lacrimispora</taxon>
    </lineage>
</organism>
<evidence type="ECO:0000256" key="1">
    <source>
        <dbReference type="ARBA" id="ARBA00006171"/>
    </source>
</evidence>
<dbReference type="Gene3D" id="1.10.150.240">
    <property type="entry name" value="Putative phosphatase, domain 2"/>
    <property type="match status" value="1"/>
</dbReference>
<dbReference type="SFLD" id="SFLDG01135">
    <property type="entry name" value="C1.5.6:_HAD__Beta-PGM__Phospha"/>
    <property type="match status" value="1"/>
</dbReference>
<keyword evidence="6" id="KW-0119">Carbohydrate metabolism</keyword>
<feature type="binding site" evidence="11">
    <location>
        <position position="24"/>
    </location>
    <ligand>
        <name>substrate</name>
    </ligand>
</feature>
<feature type="binding site" evidence="12">
    <location>
        <position position="10"/>
    </location>
    <ligand>
        <name>Mg(2+)</name>
        <dbReference type="ChEBI" id="CHEBI:18420"/>
    </ligand>
</feature>
<evidence type="ECO:0000256" key="12">
    <source>
        <dbReference type="PIRSR" id="PIRSR610972-3"/>
    </source>
</evidence>
<evidence type="ECO:0000256" key="10">
    <source>
        <dbReference type="PIRSR" id="PIRSR610972-1"/>
    </source>
</evidence>
<keyword evidence="3 12" id="KW-0479">Metal-binding</keyword>
<dbReference type="OrthoDB" id="9797743at2"/>
<feature type="site" description="Important for catalytic activity and assists the phosphoryl transfer reaction to Asp8 by balancing charge and orienting the reacting groups" evidence="13">
    <location>
        <position position="114"/>
    </location>
</feature>
<dbReference type="PANTHER" id="PTHR46193">
    <property type="entry name" value="6-PHOSPHOGLUCONATE PHOSPHATASE"/>
    <property type="match status" value="1"/>
</dbReference>
<dbReference type="GO" id="GO:0000287">
    <property type="term" value="F:magnesium ion binding"/>
    <property type="evidence" value="ECO:0007669"/>
    <property type="project" value="InterPro"/>
</dbReference>
<evidence type="ECO:0000256" key="4">
    <source>
        <dbReference type="ARBA" id="ARBA00022842"/>
    </source>
</evidence>
<dbReference type="SFLD" id="SFLDS00003">
    <property type="entry name" value="Haloacid_Dehalogenase"/>
    <property type="match status" value="1"/>
</dbReference>
<comment type="catalytic activity">
    <reaction evidence="7">
        <text>beta-D-glucose 1-phosphate = beta-D-glucose 6-phosphate</text>
        <dbReference type="Rhea" id="RHEA:20113"/>
        <dbReference type="ChEBI" id="CHEBI:57684"/>
        <dbReference type="ChEBI" id="CHEBI:58247"/>
        <dbReference type="EC" id="5.4.2.6"/>
    </reaction>
</comment>
<dbReference type="Gene3D" id="3.40.50.1000">
    <property type="entry name" value="HAD superfamily/HAD-like"/>
    <property type="match status" value="1"/>
</dbReference>
<dbReference type="NCBIfam" id="TIGR02009">
    <property type="entry name" value="PGMB-YQAB-SF"/>
    <property type="match status" value="1"/>
</dbReference>
<name>A0A084JNR6_9FIRM</name>
<dbReference type="Pfam" id="PF00702">
    <property type="entry name" value="Hydrolase"/>
    <property type="match status" value="1"/>
</dbReference>
<dbReference type="AlphaFoldDB" id="A0A084JNR6"/>
<comment type="caution">
    <text evidence="14">The sequence shown here is derived from an EMBL/GenBank/DDBJ whole genome shotgun (WGS) entry which is preliminary data.</text>
</comment>
<keyword evidence="4 12" id="KW-0460">Magnesium</keyword>
<dbReference type="NCBIfam" id="TIGR01990">
    <property type="entry name" value="bPGM"/>
    <property type="match status" value="1"/>
</dbReference>
<evidence type="ECO:0000313" key="14">
    <source>
        <dbReference type="EMBL" id="KEZ90600.1"/>
    </source>
</evidence>
<dbReference type="InterPro" id="IPR023214">
    <property type="entry name" value="HAD_sf"/>
</dbReference>
<feature type="binding site" evidence="11">
    <location>
        <position position="145"/>
    </location>
    <ligand>
        <name>substrate</name>
    </ligand>
</feature>
<evidence type="ECO:0000256" key="5">
    <source>
        <dbReference type="ARBA" id="ARBA00023235"/>
    </source>
</evidence>
<accession>A0A084JNR6</accession>
<dbReference type="InterPro" id="IPR010976">
    <property type="entry name" value="B-phosphoglucomutase_hydrolase"/>
</dbReference>
<gene>
    <name evidence="14" type="ORF">IO98_07445</name>
</gene>
<evidence type="ECO:0000256" key="8">
    <source>
        <dbReference type="ARBA" id="ARBA00044968"/>
    </source>
</evidence>
<feature type="binding site" evidence="12">
    <location>
        <position position="169"/>
    </location>
    <ligand>
        <name>Mg(2+)</name>
        <dbReference type="ChEBI" id="CHEBI:18420"/>
    </ligand>
</feature>
<protein>
    <recommendedName>
        <fullName evidence="9">Beta-phosphoglucomutase</fullName>
        <ecNumber evidence="8">5.4.2.6</ecNumber>
    </recommendedName>
</protein>
<evidence type="ECO:0000256" key="13">
    <source>
        <dbReference type="PIRSR" id="PIRSR610972-4"/>
    </source>
</evidence>
<feature type="active site" description="Proton donor/acceptor" evidence="10">
    <location>
        <position position="10"/>
    </location>
</feature>
<reference evidence="14 15" key="1">
    <citation type="submission" date="2014-07" db="EMBL/GenBank/DDBJ databases">
        <title>Draft genome of Clostridium celerecrescens 152B isolated from sediments associated with methane hydrate from Krishna Godavari basin.</title>
        <authorList>
            <person name="Honkalas V.S."/>
            <person name="Dabir A.P."/>
            <person name="Arora P."/>
            <person name="Dhakephalkar P.K."/>
        </authorList>
    </citation>
    <scope>NUCLEOTIDE SEQUENCE [LARGE SCALE GENOMIC DNA]</scope>
    <source>
        <strain evidence="14 15">152B</strain>
    </source>
</reference>
<dbReference type="SFLD" id="SFLDG01129">
    <property type="entry name" value="C1.5:_HAD__Beta-PGM__Phosphata"/>
    <property type="match status" value="1"/>
</dbReference>
<dbReference type="InterPro" id="IPR010972">
    <property type="entry name" value="Beta-PGM"/>
</dbReference>
<dbReference type="EC" id="5.4.2.6" evidence="8"/>
<dbReference type="EMBL" id="JPME01000010">
    <property type="protein sequence ID" value="KEZ90600.1"/>
    <property type="molecule type" value="Genomic_DNA"/>
</dbReference>
<dbReference type="GO" id="GO:0008801">
    <property type="term" value="F:beta-phosphoglucomutase activity"/>
    <property type="evidence" value="ECO:0007669"/>
    <property type="project" value="UniProtKB-EC"/>
</dbReference>
<feature type="binding site" evidence="11">
    <location>
        <begin position="114"/>
        <end position="118"/>
    </location>
    <ligand>
        <name>substrate</name>
    </ligand>
</feature>
<dbReference type="NCBIfam" id="TIGR01509">
    <property type="entry name" value="HAD-SF-IA-v3"/>
    <property type="match status" value="1"/>
</dbReference>
<evidence type="ECO:0000256" key="7">
    <source>
        <dbReference type="ARBA" id="ARBA00044926"/>
    </source>
</evidence>
<evidence type="ECO:0000256" key="6">
    <source>
        <dbReference type="ARBA" id="ARBA00023277"/>
    </source>
</evidence>
<keyword evidence="15" id="KW-1185">Reference proteome</keyword>
<dbReference type="CDD" id="cd02598">
    <property type="entry name" value="HAD_BPGM"/>
    <property type="match status" value="1"/>
</dbReference>